<proteinExistence type="predicted"/>
<dbReference type="EMBL" id="JBGBPQ010000025">
    <property type="protein sequence ID" value="KAL1499386.1"/>
    <property type="molecule type" value="Genomic_DNA"/>
</dbReference>
<gene>
    <name evidence="1" type="ORF">AB1Y20_011592</name>
    <name evidence="2" type="ORF">AB1Y20_023089</name>
</gene>
<dbReference type="Gene3D" id="3.30.70.2330">
    <property type="match status" value="1"/>
</dbReference>
<sequence>MPSIECADSFVVPRCDGSSSERLQWFYSHGAAIVEMLDGRFLQVVDVRQRKSGRVDLLLAAHTDSDAPITRLSNPRHRGACCSRLILGAMGGDFAHRTTDEAVRLVDVEADDEQIHHVLAEPLGGGARKRRRFDVRHFFEQYPPCSLSDSEQLAYRDEQPAAPPRHASGEELAWRLVPHDLDDPLQMAAVFFKSRRLREAAGYTRRRAAVHAVEEEGVAEEECEEVGHAVERLCLAVRRDWLPSRPPEDTAALKRLRALVAGRLARGAAEARGAEACLCHVSSSCVGTRFYAAGGPRYVGEPLQLRLQPHQPHEGEAVAVYAASRLVGHVERHGDARAISRVAERVGGVRLVGEVGGAAGAYSFPLRVSFFGPPASQAQVLQLLRAQFGVRLVQEGWFGREGSAGRAARAAGRVEDDCVTVVGQRTWEERDAELRRRAIVLE</sequence>
<protein>
    <submittedName>
        <fullName evidence="1">Uncharacterized protein</fullName>
    </submittedName>
</protein>
<name>A0AB34III2_PRYPA</name>
<dbReference type="EMBL" id="JBGBPQ010000009">
    <property type="protein sequence ID" value="KAL1519575.1"/>
    <property type="molecule type" value="Genomic_DNA"/>
</dbReference>
<dbReference type="Proteomes" id="UP001515480">
    <property type="component" value="Unassembled WGS sequence"/>
</dbReference>
<accession>A0AB34III2</accession>
<evidence type="ECO:0000313" key="2">
    <source>
        <dbReference type="EMBL" id="KAL1519575.1"/>
    </source>
</evidence>
<comment type="caution">
    <text evidence="1">The sequence shown here is derived from an EMBL/GenBank/DDBJ whole genome shotgun (WGS) entry which is preliminary data.</text>
</comment>
<evidence type="ECO:0000313" key="3">
    <source>
        <dbReference type="Proteomes" id="UP001515480"/>
    </source>
</evidence>
<organism evidence="1 3">
    <name type="scientific">Prymnesium parvum</name>
    <name type="common">Toxic golden alga</name>
    <dbReference type="NCBI Taxonomy" id="97485"/>
    <lineage>
        <taxon>Eukaryota</taxon>
        <taxon>Haptista</taxon>
        <taxon>Haptophyta</taxon>
        <taxon>Prymnesiophyceae</taxon>
        <taxon>Prymnesiales</taxon>
        <taxon>Prymnesiaceae</taxon>
        <taxon>Prymnesium</taxon>
    </lineage>
</organism>
<dbReference type="AlphaFoldDB" id="A0AB34III2"/>
<reference evidence="1 3" key="1">
    <citation type="journal article" date="2024" name="Science">
        <title>Giant polyketide synthase enzymes in the biosynthesis of giant marine polyether toxins.</title>
        <authorList>
            <person name="Fallon T.R."/>
            <person name="Shende V.V."/>
            <person name="Wierzbicki I.H."/>
            <person name="Pendleton A.L."/>
            <person name="Watervoot N.F."/>
            <person name="Auber R.P."/>
            <person name="Gonzalez D.J."/>
            <person name="Wisecaver J.H."/>
            <person name="Moore B.S."/>
        </authorList>
    </citation>
    <scope>NUCLEOTIDE SEQUENCE [LARGE SCALE GENOMIC DNA]</scope>
    <source>
        <strain evidence="1 3">12B1</strain>
    </source>
</reference>
<evidence type="ECO:0000313" key="1">
    <source>
        <dbReference type="EMBL" id="KAL1499386.1"/>
    </source>
</evidence>
<keyword evidence="3" id="KW-1185">Reference proteome</keyword>